<evidence type="ECO:0000256" key="2">
    <source>
        <dbReference type="ARBA" id="ARBA00022629"/>
    </source>
</evidence>
<feature type="domain" description="Carbohydrate kinase FGGY C-terminal" evidence="6">
    <location>
        <begin position="257"/>
        <end position="446"/>
    </location>
</feature>
<dbReference type="PIRSF" id="PIRSF000538">
    <property type="entry name" value="GlpK"/>
    <property type="match status" value="1"/>
</dbReference>
<dbReference type="InterPro" id="IPR050406">
    <property type="entry name" value="FGGY_Carb_Kinase"/>
</dbReference>
<keyword evidence="3" id="KW-0808">Transferase</keyword>
<proteinExistence type="inferred from homology"/>
<dbReference type="Pfam" id="PF02782">
    <property type="entry name" value="FGGY_C"/>
    <property type="match status" value="1"/>
</dbReference>
<name>A0ABZ3C7C2_9ACTN</name>
<dbReference type="SUPFAM" id="SSF53067">
    <property type="entry name" value="Actin-like ATPase domain"/>
    <property type="match status" value="2"/>
</dbReference>
<dbReference type="Pfam" id="PF00370">
    <property type="entry name" value="FGGY_N"/>
    <property type="match status" value="1"/>
</dbReference>
<evidence type="ECO:0000259" key="6">
    <source>
        <dbReference type="Pfam" id="PF02782"/>
    </source>
</evidence>
<comment type="similarity">
    <text evidence="1">Belongs to the FGGY kinase family.</text>
</comment>
<keyword evidence="2" id="KW-0119">Carbohydrate metabolism</keyword>
<keyword evidence="2" id="KW-0859">Xylose metabolism</keyword>
<dbReference type="RefSeq" id="WP_342372297.1">
    <property type="nucleotide sequence ID" value="NZ_CP115965.1"/>
</dbReference>
<keyword evidence="8" id="KW-1185">Reference proteome</keyword>
<dbReference type="EMBL" id="CP115965">
    <property type="protein sequence ID" value="WZW98172.1"/>
    <property type="molecule type" value="Genomic_DNA"/>
</dbReference>
<evidence type="ECO:0000313" key="8">
    <source>
        <dbReference type="Proteomes" id="UP001434337"/>
    </source>
</evidence>
<evidence type="ECO:0000256" key="1">
    <source>
        <dbReference type="ARBA" id="ARBA00009156"/>
    </source>
</evidence>
<evidence type="ECO:0000256" key="4">
    <source>
        <dbReference type="ARBA" id="ARBA00022777"/>
    </source>
</evidence>
<protein>
    <submittedName>
        <fullName evidence="7">FGGY family carbohydrate kinase</fullName>
    </submittedName>
</protein>
<dbReference type="Proteomes" id="UP001434337">
    <property type="component" value="Chromosome"/>
</dbReference>
<dbReference type="PANTHER" id="PTHR43095:SF5">
    <property type="entry name" value="XYLULOSE KINASE"/>
    <property type="match status" value="1"/>
</dbReference>
<dbReference type="PANTHER" id="PTHR43095">
    <property type="entry name" value="SUGAR KINASE"/>
    <property type="match status" value="1"/>
</dbReference>
<evidence type="ECO:0000259" key="5">
    <source>
        <dbReference type="Pfam" id="PF00370"/>
    </source>
</evidence>
<dbReference type="GO" id="GO:0016301">
    <property type="term" value="F:kinase activity"/>
    <property type="evidence" value="ECO:0007669"/>
    <property type="project" value="UniProtKB-KW"/>
</dbReference>
<feature type="domain" description="Carbohydrate kinase FGGY N-terminal" evidence="5">
    <location>
        <begin position="7"/>
        <end position="247"/>
    </location>
</feature>
<dbReference type="InterPro" id="IPR018484">
    <property type="entry name" value="FGGY_N"/>
</dbReference>
<reference evidence="7 8" key="1">
    <citation type="journal article" date="2023" name="Environ Microbiome">
        <title>A coral-associated actinobacterium mitigates coral bleaching under heat stress.</title>
        <authorList>
            <person name="Li J."/>
            <person name="Zou Y."/>
            <person name="Li Q."/>
            <person name="Zhang J."/>
            <person name="Bourne D.G."/>
            <person name="Lyu Y."/>
            <person name="Liu C."/>
            <person name="Zhang S."/>
        </authorList>
    </citation>
    <scope>NUCLEOTIDE SEQUENCE [LARGE SCALE GENOMIC DNA]</scope>
    <source>
        <strain evidence="7 8">SCSIO 13291</strain>
    </source>
</reference>
<organism evidence="7 8">
    <name type="scientific">Propioniciclava soli</name>
    <dbReference type="NCBI Taxonomy" id="2775081"/>
    <lineage>
        <taxon>Bacteria</taxon>
        <taxon>Bacillati</taxon>
        <taxon>Actinomycetota</taxon>
        <taxon>Actinomycetes</taxon>
        <taxon>Propionibacteriales</taxon>
        <taxon>Propionibacteriaceae</taxon>
        <taxon>Propioniciclava</taxon>
    </lineage>
</organism>
<gene>
    <name evidence="7" type="ORF">PCC79_14970</name>
</gene>
<dbReference type="InterPro" id="IPR043129">
    <property type="entry name" value="ATPase_NBD"/>
</dbReference>
<keyword evidence="4 7" id="KW-0418">Kinase</keyword>
<evidence type="ECO:0000256" key="3">
    <source>
        <dbReference type="ARBA" id="ARBA00022679"/>
    </source>
</evidence>
<dbReference type="InterPro" id="IPR000577">
    <property type="entry name" value="Carb_kinase_FGGY"/>
</dbReference>
<accession>A0ABZ3C7C2</accession>
<dbReference type="Gene3D" id="3.30.420.40">
    <property type="match status" value="2"/>
</dbReference>
<dbReference type="InterPro" id="IPR018485">
    <property type="entry name" value="FGGY_C"/>
</dbReference>
<sequence>MSDSPLVLAVDSSTTGTKALVVEADGTVVARGRAEFGMANPRKDHYEQDAADWVTAADTAIGEAVAALDDADRHRVAALCVTPQRQTFVLCDADGTPRRPAILWLDGRAADQVARLGTDRVHQLSGMVPDVTPSLYKLAWLAEHESDALAAAERVAGVHAYLTHAFTGEWLDSRATADSLGLFDMAALDWAPELLDAAGVRPDQLPGLVDAAAVMAPVKPDVARRWGLPGPIPMVAGCGDGQAAGLGAAATRPDEGYLNLGTAVVAGVHAEAYRHGAVYRTDAAGLPGQYVLEVVQNSGAYLAGWFRTELGDPALHGAPDPALEAAASALPAGADGLLTLPYWNAVQSPHWDPRARGAMVGFAGNHGRAAMYRSVLEGICLETGRNLRALAEATGTPLSSIRIMGGGQRSELWRTIMANCVGVPLVACTEAEVSALGAAAMAMAAATDADVASCARAMGRLGEVTEPDPALVARYAEIGAVQGELYDRLRDVFGRLDAL</sequence>
<evidence type="ECO:0000313" key="7">
    <source>
        <dbReference type="EMBL" id="WZW98172.1"/>
    </source>
</evidence>